<evidence type="ECO:0000256" key="6">
    <source>
        <dbReference type="SAM" id="MobiDB-lite"/>
    </source>
</evidence>
<protein>
    <recommendedName>
        <fullName evidence="8">Thioredoxin domain-containing protein</fullName>
    </recommendedName>
</protein>
<dbReference type="GO" id="GO:0003756">
    <property type="term" value="F:protein disulfide isomerase activity"/>
    <property type="evidence" value="ECO:0007669"/>
    <property type="project" value="InterPro"/>
</dbReference>
<dbReference type="PROSITE" id="PS51352">
    <property type="entry name" value="THIOREDOXIN_2"/>
    <property type="match status" value="5"/>
</dbReference>
<feature type="domain" description="Thioredoxin" evidence="8">
    <location>
        <begin position="519"/>
        <end position="644"/>
    </location>
</feature>
<dbReference type="InterPro" id="IPR051063">
    <property type="entry name" value="PDI"/>
</dbReference>
<evidence type="ECO:0000313" key="9">
    <source>
        <dbReference type="EMBL" id="KAK7092365.1"/>
    </source>
</evidence>
<evidence type="ECO:0000259" key="8">
    <source>
        <dbReference type="PROSITE" id="PS51352"/>
    </source>
</evidence>
<keyword evidence="2" id="KW-0732">Signal</keyword>
<dbReference type="CDD" id="cd02961">
    <property type="entry name" value="PDI_a_family"/>
    <property type="match status" value="1"/>
</dbReference>
<feature type="region of interest" description="Disordered" evidence="6">
    <location>
        <begin position="385"/>
        <end position="406"/>
    </location>
</feature>
<keyword evidence="10" id="KW-1185">Reference proteome</keyword>
<dbReference type="PROSITE" id="PS00194">
    <property type="entry name" value="THIOREDOXIN_1"/>
    <property type="match status" value="4"/>
</dbReference>
<dbReference type="Proteomes" id="UP001374579">
    <property type="component" value="Unassembled WGS sequence"/>
</dbReference>
<reference evidence="9 10" key="1">
    <citation type="submission" date="2024-02" db="EMBL/GenBank/DDBJ databases">
        <title>Chromosome-scale genome assembly of the rough periwinkle Littorina saxatilis.</title>
        <authorList>
            <person name="De Jode A."/>
            <person name="Faria R."/>
            <person name="Formenti G."/>
            <person name="Sims Y."/>
            <person name="Smith T.P."/>
            <person name="Tracey A."/>
            <person name="Wood J.M.D."/>
            <person name="Zagrodzka Z.B."/>
            <person name="Johannesson K."/>
            <person name="Butlin R.K."/>
            <person name="Leder E.H."/>
        </authorList>
    </citation>
    <scope>NUCLEOTIDE SEQUENCE [LARGE SCALE GENOMIC DNA]</scope>
    <source>
        <strain evidence="9">Snail1</strain>
        <tissue evidence="9">Muscle</tissue>
    </source>
</reference>
<dbReference type="AlphaFoldDB" id="A0AAN9ATS0"/>
<feature type="domain" description="Thioredoxin" evidence="8">
    <location>
        <begin position="153"/>
        <end position="265"/>
    </location>
</feature>
<gene>
    <name evidence="9" type="ORF">V1264_008118</name>
</gene>
<dbReference type="PANTHER" id="PTHR45672">
    <property type="entry name" value="PROTEIN DISULFIDE-ISOMERASE C17H9.14C-RELATED"/>
    <property type="match status" value="1"/>
</dbReference>
<organism evidence="9 10">
    <name type="scientific">Littorina saxatilis</name>
    <dbReference type="NCBI Taxonomy" id="31220"/>
    <lineage>
        <taxon>Eukaryota</taxon>
        <taxon>Metazoa</taxon>
        <taxon>Spiralia</taxon>
        <taxon>Lophotrochozoa</taxon>
        <taxon>Mollusca</taxon>
        <taxon>Gastropoda</taxon>
        <taxon>Caenogastropoda</taxon>
        <taxon>Littorinimorpha</taxon>
        <taxon>Littorinoidea</taxon>
        <taxon>Littorinidae</taxon>
        <taxon>Littorina</taxon>
    </lineage>
</organism>
<dbReference type="NCBIfam" id="TIGR01126">
    <property type="entry name" value="pdi_dom"/>
    <property type="match status" value="1"/>
</dbReference>
<dbReference type="Gene3D" id="3.40.30.10">
    <property type="entry name" value="Glutaredoxin"/>
    <property type="match status" value="6"/>
</dbReference>
<dbReference type="EMBL" id="JBAMIC010000021">
    <property type="protein sequence ID" value="KAK7092365.1"/>
    <property type="molecule type" value="Genomic_DNA"/>
</dbReference>
<dbReference type="PANTHER" id="PTHR45672:SF2">
    <property type="entry name" value="PROTEIN DISULFIDE-ISOMERASE A5"/>
    <property type="match status" value="1"/>
</dbReference>
<proteinExistence type="inferred from homology"/>
<name>A0AAN9ATS0_9CAEN</name>
<keyword evidence="4" id="KW-0676">Redox-active center</keyword>
<dbReference type="FunFam" id="3.40.30.10:FF:000029">
    <property type="entry name" value="protein disulfide-isomerase A5 isoform X2"/>
    <property type="match status" value="1"/>
</dbReference>
<evidence type="ECO:0000313" key="10">
    <source>
        <dbReference type="Proteomes" id="UP001374579"/>
    </source>
</evidence>
<keyword evidence="7" id="KW-0812">Transmembrane</keyword>
<dbReference type="CDD" id="cd02997">
    <property type="entry name" value="PDI_a_PDIR"/>
    <property type="match status" value="4"/>
</dbReference>
<feature type="domain" description="Thioredoxin" evidence="8">
    <location>
        <begin position="393"/>
        <end position="514"/>
    </location>
</feature>
<evidence type="ECO:0000256" key="1">
    <source>
        <dbReference type="ARBA" id="ARBA00006347"/>
    </source>
</evidence>
<dbReference type="InterPro" id="IPR005788">
    <property type="entry name" value="PDI_thioredoxin-like_dom"/>
</dbReference>
<comment type="similarity">
    <text evidence="1 5">Belongs to the protein disulfide isomerase family.</text>
</comment>
<dbReference type="SUPFAM" id="SSF52833">
    <property type="entry name" value="Thioredoxin-like"/>
    <property type="match status" value="6"/>
</dbReference>
<dbReference type="InterPro" id="IPR036249">
    <property type="entry name" value="Thioredoxin-like_sf"/>
</dbReference>
<feature type="domain" description="Thioredoxin" evidence="8">
    <location>
        <begin position="266"/>
        <end position="391"/>
    </location>
</feature>
<sequence>MPNDYSSSERGIMALLLRTLLLACFTLLCVIPFRNGAKQNKKDLIIRVDDFKDFKKLLRTRTNLLVIFTQSDKAAAKSMTLFEQVAEEMKGKATLAYVNCGEDKKFCKKLKVSPTTVELKHYKDGDFNKDYDRKLALKSMVNFLMDPTGDIPWDEDPTAVDVVHIDTEDGLSKLLKKDKSAALVMFYAPWCGYCKRLKPDFAAAATEVKGKAHLVGIDVDKPHMMSLRTTYNITGFPTIYYFEKGKLKYRYGGENNKEGIVSWMNNPKAPEEPKKEAEWSEEPSEVAHLEDGNFDEFMKTHPSVLVMFYAPWCGHCKKMKPDYQEAAQLLKDQGIEGIVAAVDATKHRKAAEEYKVKGFPTLKYFKDGEYAFDVNEREKDKIIDFMKDPKEPPPPPAPEPSWEETESDVVHLNDENFKATLKKRKHALIMFYAPWCGHCKKAKPEFMAAAEKFKDDGKVMFGAVDCTTQQGVCSAHDVTGYPTFKYFNYMKNSQKYMGGREENDFINFMKDPLSPSPSPPPAQAKPEEEWVDISGKEHIAFLGNDNFDSVIQKEGSVLVMFYAPWCGHCKMMKPAFGEAAAKVVEQKLGVLAAVDATIDQELSNRYEVRGFPTLKYFKNGKLSFEYSGGRSTDDLVNFMKNPKAPPPPPPAEPEWAEVVSDVNHLTDTTFDDFIAQNKKTLVMFYAPWCGHCKKMKPAYMSAATRLKKESPDAKLAAVDSTKFKDVGSRYDVKGYPTLKYFENGALKSEYNGGRSEEDLVKFFTSAADKDEL</sequence>
<dbReference type="Pfam" id="PF00085">
    <property type="entry name" value="Thioredoxin"/>
    <property type="match status" value="5"/>
</dbReference>
<keyword evidence="7" id="KW-1133">Transmembrane helix</keyword>
<dbReference type="PRINTS" id="PR00421">
    <property type="entry name" value="THIOREDOXIN"/>
</dbReference>
<feature type="transmembrane region" description="Helical" evidence="7">
    <location>
        <begin position="12"/>
        <end position="33"/>
    </location>
</feature>
<dbReference type="InterPro" id="IPR046374">
    <property type="entry name" value="PDI_a_PDIR"/>
</dbReference>
<dbReference type="InterPro" id="IPR017937">
    <property type="entry name" value="Thioredoxin_CS"/>
</dbReference>
<evidence type="ECO:0000256" key="5">
    <source>
        <dbReference type="RuleBase" id="RU004208"/>
    </source>
</evidence>
<dbReference type="GO" id="GO:0005783">
    <property type="term" value="C:endoplasmic reticulum"/>
    <property type="evidence" value="ECO:0007669"/>
    <property type="project" value="TreeGrafter"/>
</dbReference>
<accession>A0AAN9ATS0</accession>
<comment type="caution">
    <text evidence="9">The sequence shown here is derived from an EMBL/GenBank/DDBJ whole genome shotgun (WGS) entry which is preliminary data.</text>
</comment>
<evidence type="ECO:0000256" key="2">
    <source>
        <dbReference type="ARBA" id="ARBA00022729"/>
    </source>
</evidence>
<evidence type="ECO:0000256" key="3">
    <source>
        <dbReference type="ARBA" id="ARBA00022737"/>
    </source>
</evidence>
<evidence type="ECO:0000256" key="4">
    <source>
        <dbReference type="ARBA" id="ARBA00023284"/>
    </source>
</evidence>
<keyword evidence="3" id="KW-0677">Repeat</keyword>
<dbReference type="InterPro" id="IPR013766">
    <property type="entry name" value="Thioredoxin_domain"/>
</dbReference>
<keyword evidence="7" id="KW-0472">Membrane</keyword>
<feature type="domain" description="Thioredoxin" evidence="8">
    <location>
        <begin position="645"/>
        <end position="768"/>
    </location>
</feature>
<dbReference type="GO" id="GO:0006457">
    <property type="term" value="P:protein folding"/>
    <property type="evidence" value="ECO:0007669"/>
    <property type="project" value="TreeGrafter"/>
</dbReference>
<evidence type="ECO:0000256" key="7">
    <source>
        <dbReference type="SAM" id="Phobius"/>
    </source>
</evidence>